<feature type="compositionally biased region" description="Basic residues" evidence="1">
    <location>
        <begin position="66"/>
        <end position="78"/>
    </location>
</feature>
<evidence type="ECO:0000313" key="2">
    <source>
        <dbReference type="EMBL" id="KAK4675850.1"/>
    </source>
</evidence>
<dbReference type="GeneID" id="87961513"/>
<dbReference type="Proteomes" id="UP001323617">
    <property type="component" value="Unassembled WGS sequence"/>
</dbReference>
<evidence type="ECO:0000256" key="1">
    <source>
        <dbReference type="SAM" id="MobiDB-lite"/>
    </source>
</evidence>
<evidence type="ECO:0000313" key="3">
    <source>
        <dbReference type="Proteomes" id="UP001323617"/>
    </source>
</evidence>
<accession>A0ABR0I671</accession>
<keyword evidence="3" id="KW-1185">Reference proteome</keyword>
<organism evidence="2 3">
    <name type="scientific">Podospora pseudoanserina</name>
    <dbReference type="NCBI Taxonomy" id="2609844"/>
    <lineage>
        <taxon>Eukaryota</taxon>
        <taxon>Fungi</taxon>
        <taxon>Dikarya</taxon>
        <taxon>Ascomycota</taxon>
        <taxon>Pezizomycotina</taxon>
        <taxon>Sordariomycetes</taxon>
        <taxon>Sordariomycetidae</taxon>
        <taxon>Sordariales</taxon>
        <taxon>Podosporaceae</taxon>
        <taxon>Podospora</taxon>
    </lineage>
</organism>
<proteinExistence type="predicted"/>
<protein>
    <submittedName>
        <fullName evidence="2">Uncharacterized protein</fullName>
    </submittedName>
</protein>
<name>A0ABR0I671_9PEZI</name>
<gene>
    <name evidence="2" type="ORF">QC764_0082360</name>
</gene>
<reference evidence="2 3" key="1">
    <citation type="journal article" date="2023" name="bioRxiv">
        <title>High-quality genome assemblies of four members of thePodospora anserinaspecies complex.</title>
        <authorList>
            <person name="Ament-Velasquez S.L."/>
            <person name="Vogan A.A."/>
            <person name="Wallerman O."/>
            <person name="Hartmann F."/>
            <person name="Gautier V."/>
            <person name="Silar P."/>
            <person name="Giraud T."/>
            <person name="Johannesson H."/>
        </authorList>
    </citation>
    <scope>NUCLEOTIDE SEQUENCE [LARGE SCALE GENOMIC DNA]</scope>
    <source>
        <strain evidence="2 3">CBS 124.78</strain>
    </source>
</reference>
<dbReference type="RefSeq" id="XP_062799320.1">
    <property type="nucleotide sequence ID" value="XM_062940814.1"/>
</dbReference>
<feature type="region of interest" description="Disordered" evidence="1">
    <location>
        <begin position="29"/>
        <end position="78"/>
    </location>
</feature>
<dbReference type="EMBL" id="JAFFHC010000005">
    <property type="protein sequence ID" value="KAK4675850.1"/>
    <property type="molecule type" value="Genomic_DNA"/>
</dbReference>
<sequence length="78" mass="8834">MPICRITVGSGANGLTLFPAGVRRYGTNDFLPRRPHRDQGLKGFKGYLNSNTNLGNRKITKETGKRHPILTKTQQRRR</sequence>
<comment type="caution">
    <text evidence="2">The sequence shown here is derived from an EMBL/GenBank/DDBJ whole genome shotgun (WGS) entry which is preliminary data.</text>
</comment>